<keyword evidence="5" id="KW-0804">Transcription</keyword>
<accession>A0A0S4TX81</accession>
<dbReference type="PROSITE" id="PS00501">
    <property type="entry name" value="SPASE_I_1"/>
    <property type="match status" value="1"/>
</dbReference>
<evidence type="ECO:0000256" key="5">
    <source>
        <dbReference type="ARBA" id="ARBA00023163"/>
    </source>
</evidence>
<dbReference type="PANTHER" id="PTHR40661:SF3">
    <property type="entry name" value="FELS-1 PROPHAGE TRANSCRIPTIONAL REGULATOR"/>
    <property type="match status" value="1"/>
</dbReference>
<feature type="domain" description="Peptidase S24/S26A/S26B/S26C" evidence="6">
    <location>
        <begin position="94"/>
        <end position="212"/>
    </location>
</feature>
<sequence length="222" mass="23834">MDYDEVMARLLGGRTVNQTAKDLRMAQQTLQAWVSKTNLPTPAGVHRIVHATGLDAATVNLAVSAERRRRKQSSVTQPPAGYVSLAPLDVPVRAGAGAAAHPAPAVLRHVDVLESWATALLGSDLSRVRLVTVRGDSMQPTLSAGDVLFVDAGQRAYSTDGLYVLSRGGNVFVKRLQMRSRGVLAVISDNAVYPVELLADRDLDDVVICGRVLASWSLRQLS</sequence>
<dbReference type="Pfam" id="PF00717">
    <property type="entry name" value="Peptidase_S24"/>
    <property type="match status" value="1"/>
</dbReference>
<reference evidence="7" key="1">
    <citation type="submission" date="2015-10" db="EMBL/GenBank/DDBJ databases">
        <authorList>
            <person name="Gilbert D.G."/>
        </authorList>
    </citation>
    <scope>NUCLEOTIDE SEQUENCE</scope>
    <source>
        <strain evidence="7">Phyl III-seqv23</strain>
    </source>
</reference>
<keyword evidence="1" id="KW-0645">Protease</keyword>
<dbReference type="GO" id="GO:0003677">
    <property type="term" value="F:DNA binding"/>
    <property type="evidence" value="ECO:0007669"/>
    <property type="project" value="UniProtKB-KW"/>
</dbReference>
<dbReference type="GO" id="GO:0016020">
    <property type="term" value="C:membrane"/>
    <property type="evidence" value="ECO:0007669"/>
    <property type="project" value="InterPro"/>
</dbReference>
<evidence type="ECO:0000256" key="3">
    <source>
        <dbReference type="ARBA" id="ARBA00023015"/>
    </source>
</evidence>
<dbReference type="InterPro" id="IPR015927">
    <property type="entry name" value="Peptidase_S24_S26A/B/C"/>
</dbReference>
<dbReference type="EMBL" id="LN899819">
    <property type="protein sequence ID" value="CUV14642.1"/>
    <property type="molecule type" value="Genomic_DNA"/>
</dbReference>
<protein>
    <recommendedName>
        <fullName evidence="6">Peptidase S24/S26A/S26B/S26C domain-containing protein</fullName>
    </recommendedName>
</protein>
<dbReference type="CDD" id="cd06529">
    <property type="entry name" value="S24_LexA-like"/>
    <property type="match status" value="1"/>
</dbReference>
<gene>
    <name evidence="7" type="ORF">RUN39_v1_920057</name>
</gene>
<keyword evidence="3" id="KW-0805">Transcription regulation</keyword>
<dbReference type="InterPro" id="IPR039418">
    <property type="entry name" value="LexA-like"/>
</dbReference>
<evidence type="ECO:0000259" key="6">
    <source>
        <dbReference type="Pfam" id="PF00717"/>
    </source>
</evidence>
<dbReference type="GO" id="GO:0004252">
    <property type="term" value="F:serine-type endopeptidase activity"/>
    <property type="evidence" value="ECO:0007669"/>
    <property type="project" value="InterPro"/>
</dbReference>
<dbReference type="Gene3D" id="2.10.109.10">
    <property type="entry name" value="Umud Fragment, subunit A"/>
    <property type="match status" value="1"/>
</dbReference>
<keyword evidence="2" id="KW-0378">Hydrolase</keyword>
<proteinExistence type="predicted"/>
<evidence type="ECO:0000256" key="1">
    <source>
        <dbReference type="ARBA" id="ARBA00022670"/>
    </source>
</evidence>
<evidence type="ECO:0000256" key="4">
    <source>
        <dbReference type="ARBA" id="ARBA00023125"/>
    </source>
</evidence>
<dbReference type="GO" id="GO:0006508">
    <property type="term" value="P:proteolysis"/>
    <property type="evidence" value="ECO:0007669"/>
    <property type="project" value="UniProtKB-KW"/>
</dbReference>
<organism evidence="7">
    <name type="scientific">Ralstonia solanacearum</name>
    <name type="common">Pseudomonas solanacearum</name>
    <dbReference type="NCBI Taxonomy" id="305"/>
    <lineage>
        <taxon>Bacteria</taxon>
        <taxon>Pseudomonadati</taxon>
        <taxon>Pseudomonadota</taxon>
        <taxon>Betaproteobacteria</taxon>
        <taxon>Burkholderiales</taxon>
        <taxon>Burkholderiaceae</taxon>
        <taxon>Ralstonia</taxon>
        <taxon>Ralstonia solanacearum species complex</taxon>
    </lineage>
</organism>
<name>A0A0S4TX81_RALSL</name>
<dbReference type="PANTHER" id="PTHR40661">
    <property type="match status" value="1"/>
</dbReference>
<keyword evidence="4" id="KW-0238">DNA-binding</keyword>
<evidence type="ECO:0000256" key="2">
    <source>
        <dbReference type="ARBA" id="ARBA00022801"/>
    </source>
</evidence>
<evidence type="ECO:0000313" key="7">
    <source>
        <dbReference type="EMBL" id="CUV14642.1"/>
    </source>
</evidence>
<dbReference type="InterPro" id="IPR019756">
    <property type="entry name" value="Pept_S26A_signal_pept_1_Ser-AS"/>
</dbReference>
<dbReference type="AlphaFoldDB" id="A0A0S4TX81"/>
<dbReference type="InterPro" id="IPR036286">
    <property type="entry name" value="LexA/Signal_pep-like_sf"/>
</dbReference>
<dbReference type="SUPFAM" id="SSF51306">
    <property type="entry name" value="LexA/Signal peptidase"/>
    <property type="match status" value="1"/>
</dbReference>